<dbReference type="SUPFAM" id="SSF47672">
    <property type="entry name" value="Transferrin receptor-like dimerisation domain"/>
    <property type="match status" value="1"/>
</dbReference>
<proteinExistence type="predicted"/>
<keyword evidence="3" id="KW-1185">Reference proteome</keyword>
<dbReference type="WBParaSite" id="HPBE_0001792501-mRNA-1">
    <property type="protein sequence ID" value="HPBE_0001792501-mRNA-1"/>
    <property type="gene ID" value="HPBE_0001792501"/>
</dbReference>
<reference evidence="4" key="2">
    <citation type="submission" date="2019-09" db="UniProtKB">
        <authorList>
            <consortium name="WormBaseParasite"/>
        </authorList>
    </citation>
    <scope>IDENTIFICATION</scope>
</reference>
<dbReference type="Pfam" id="PF04253">
    <property type="entry name" value="TFR_dimer"/>
    <property type="match status" value="1"/>
</dbReference>
<dbReference type="PANTHER" id="PTHR10404">
    <property type="entry name" value="N-ACETYLATED-ALPHA-LINKED ACIDIC DIPEPTIDASE"/>
    <property type="match status" value="1"/>
</dbReference>
<evidence type="ECO:0000259" key="1">
    <source>
        <dbReference type="Pfam" id="PF04253"/>
    </source>
</evidence>
<dbReference type="InterPro" id="IPR039373">
    <property type="entry name" value="Peptidase_M28B"/>
</dbReference>
<dbReference type="Proteomes" id="UP000050761">
    <property type="component" value="Unassembled WGS sequence"/>
</dbReference>
<dbReference type="AlphaFoldDB" id="A0A183G7X8"/>
<gene>
    <name evidence="2" type="ORF">HPBE_LOCUS17924</name>
</gene>
<dbReference type="Gene3D" id="1.20.930.40">
    <property type="entry name" value="Transferrin receptor-like, dimerisation domain"/>
    <property type="match status" value="1"/>
</dbReference>
<dbReference type="EMBL" id="UZAH01030350">
    <property type="protein sequence ID" value="VDP10229.1"/>
    <property type="molecule type" value="Genomic_DNA"/>
</dbReference>
<name>A0A183G7X8_HELPZ</name>
<reference evidence="2 3" key="1">
    <citation type="submission" date="2018-11" db="EMBL/GenBank/DDBJ databases">
        <authorList>
            <consortium name="Pathogen Informatics"/>
        </authorList>
    </citation>
    <scope>NUCLEOTIDE SEQUENCE [LARGE SCALE GENOMIC DNA]</scope>
</reference>
<accession>A0A3P8EDV4</accession>
<feature type="domain" description="Transferrin receptor-like dimerisation" evidence="1">
    <location>
        <begin position="91"/>
        <end position="211"/>
    </location>
</feature>
<sequence>MDKHLTYPLYHTFYETPFAVEHLMDVDHFSILKATAQYWIEMAVRLTETPTIPYSLHTLAMKLKSKYIPDLEKAIDSLRAPAYVKDGHVQLDHMKATCERFEVATRIKEAIQLSRDADPITRSQYNDRLIKFVERCFVNPRGAPGDASARHVLFSISKTNQYAGAVMQQVYRVINDMAETEDTRQLEALSDELANQISIVHNSVLCAVGVLADFI</sequence>
<evidence type="ECO:0000313" key="3">
    <source>
        <dbReference type="Proteomes" id="UP000050761"/>
    </source>
</evidence>
<dbReference type="OrthoDB" id="5841748at2759"/>
<evidence type="ECO:0000313" key="2">
    <source>
        <dbReference type="EMBL" id="VDP10229.1"/>
    </source>
</evidence>
<accession>A0A183G7X8</accession>
<dbReference type="PANTHER" id="PTHR10404:SF77">
    <property type="entry name" value="GLUTAMATE CARBOXYPEPTIDASE 2 HOMOLOG"/>
    <property type="match status" value="1"/>
</dbReference>
<dbReference type="Gene3D" id="3.40.630.10">
    <property type="entry name" value="Zn peptidases"/>
    <property type="match status" value="1"/>
</dbReference>
<protein>
    <submittedName>
        <fullName evidence="4">TFR_dimer domain-containing protein</fullName>
    </submittedName>
</protein>
<dbReference type="GO" id="GO:0004180">
    <property type="term" value="F:carboxypeptidase activity"/>
    <property type="evidence" value="ECO:0007669"/>
    <property type="project" value="TreeGrafter"/>
</dbReference>
<dbReference type="InterPro" id="IPR007365">
    <property type="entry name" value="TFR-like_dimer_dom"/>
</dbReference>
<organism evidence="3 4">
    <name type="scientific">Heligmosomoides polygyrus</name>
    <name type="common">Parasitic roundworm</name>
    <dbReference type="NCBI Taxonomy" id="6339"/>
    <lineage>
        <taxon>Eukaryota</taxon>
        <taxon>Metazoa</taxon>
        <taxon>Ecdysozoa</taxon>
        <taxon>Nematoda</taxon>
        <taxon>Chromadorea</taxon>
        <taxon>Rhabditida</taxon>
        <taxon>Rhabditina</taxon>
        <taxon>Rhabditomorpha</taxon>
        <taxon>Strongyloidea</taxon>
        <taxon>Heligmosomidae</taxon>
        <taxon>Heligmosomoides</taxon>
    </lineage>
</organism>
<dbReference type="InterPro" id="IPR036757">
    <property type="entry name" value="TFR-like_dimer_dom_sf"/>
</dbReference>
<evidence type="ECO:0000313" key="4">
    <source>
        <dbReference type="WBParaSite" id="HPBE_0001792501-mRNA-1"/>
    </source>
</evidence>